<feature type="signal peptide" evidence="1">
    <location>
        <begin position="1"/>
        <end position="23"/>
    </location>
</feature>
<dbReference type="AlphaFoldDB" id="A0A1D2MA34"/>
<organism evidence="2 3">
    <name type="scientific">Orchesella cincta</name>
    <name type="common">Springtail</name>
    <name type="synonym">Podura cincta</name>
    <dbReference type="NCBI Taxonomy" id="48709"/>
    <lineage>
        <taxon>Eukaryota</taxon>
        <taxon>Metazoa</taxon>
        <taxon>Ecdysozoa</taxon>
        <taxon>Arthropoda</taxon>
        <taxon>Hexapoda</taxon>
        <taxon>Collembola</taxon>
        <taxon>Entomobryomorpha</taxon>
        <taxon>Entomobryoidea</taxon>
        <taxon>Orchesellidae</taxon>
        <taxon>Orchesellinae</taxon>
        <taxon>Orchesella</taxon>
    </lineage>
</organism>
<sequence>METSRLISCFILISSVLLPLCAALESGRYYHLRNDAENSYLKVESGGALCENLGFVTTSSTLDENSIAFRWRYNELLSIWRWLDIDTTNPQGFQLNELTVQEREDSCEPFFRLVNTRQIVGNLYRIIDESDKTCLVSNGVGKRISFATCDTESSAQQWVFIET</sequence>
<gene>
    <name evidence="2" type="ORF">Ocin01_16854</name>
</gene>
<keyword evidence="3" id="KW-1185">Reference proteome</keyword>
<keyword evidence="1" id="KW-0732">Signal</keyword>
<reference evidence="2 3" key="1">
    <citation type="journal article" date="2016" name="Genome Biol. Evol.">
        <title>Gene Family Evolution Reflects Adaptation to Soil Environmental Stressors in the Genome of the Collembolan Orchesella cincta.</title>
        <authorList>
            <person name="Faddeeva-Vakhrusheva A."/>
            <person name="Derks M.F."/>
            <person name="Anvar S.Y."/>
            <person name="Agamennone V."/>
            <person name="Suring W."/>
            <person name="Smit S."/>
            <person name="van Straalen N.M."/>
            <person name="Roelofs D."/>
        </authorList>
    </citation>
    <scope>NUCLEOTIDE SEQUENCE [LARGE SCALE GENOMIC DNA]</scope>
    <source>
        <tissue evidence="2">Mixed pool</tissue>
    </source>
</reference>
<accession>A0A1D2MA34</accession>
<feature type="chain" id="PRO_5008903693" description="Ricin B lectin domain-containing protein" evidence="1">
    <location>
        <begin position="24"/>
        <end position="163"/>
    </location>
</feature>
<dbReference type="Proteomes" id="UP000094527">
    <property type="component" value="Unassembled WGS sequence"/>
</dbReference>
<evidence type="ECO:0000256" key="1">
    <source>
        <dbReference type="SAM" id="SignalP"/>
    </source>
</evidence>
<protein>
    <recommendedName>
        <fullName evidence="4">Ricin B lectin domain-containing protein</fullName>
    </recommendedName>
</protein>
<evidence type="ECO:0008006" key="4">
    <source>
        <dbReference type="Google" id="ProtNLM"/>
    </source>
</evidence>
<name>A0A1D2MA34_ORCCI</name>
<comment type="caution">
    <text evidence="2">The sequence shown here is derived from an EMBL/GenBank/DDBJ whole genome shotgun (WGS) entry which is preliminary data.</text>
</comment>
<evidence type="ECO:0000313" key="3">
    <source>
        <dbReference type="Proteomes" id="UP000094527"/>
    </source>
</evidence>
<dbReference type="EMBL" id="LJIJ01002336">
    <property type="protein sequence ID" value="ODM89830.1"/>
    <property type="molecule type" value="Genomic_DNA"/>
</dbReference>
<proteinExistence type="predicted"/>
<evidence type="ECO:0000313" key="2">
    <source>
        <dbReference type="EMBL" id="ODM89830.1"/>
    </source>
</evidence>